<feature type="region of interest" description="Disordered" evidence="6">
    <location>
        <begin position="550"/>
        <end position="576"/>
    </location>
</feature>
<dbReference type="Pfam" id="PF26369">
    <property type="entry name" value="UPF0426"/>
    <property type="match status" value="1"/>
</dbReference>
<feature type="domain" description="KIB1-4 beta-propeller" evidence="9">
    <location>
        <begin position="304"/>
        <end position="454"/>
    </location>
</feature>
<feature type="domain" description="F-box" evidence="8">
    <location>
        <begin position="169"/>
        <end position="207"/>
    </location>
</feature>
<proteinExistence type="predicted"/>
<dbReference type="PANTHER" id="PTHR33110">
    <property type="entry name" value="F-BOX/KELCH-REPEAT PROTEIN-RELATED"/>
    <property type="match status" value="1"/>
</dbReference>
<keyword evidence="5 7" id="KW-0472">Membrane</keyword>
<dbReference type="Pfam" id="PF00646">
    <property type="entry name" value="F-box"/>
    <property type="match status" value="1"/>
</dbReference>
<dbReference type="Gene3D" id="1.20.1080.10">
    <property type="entry name" value="Glycerol uptake facilitator protein"/>
    <property type="match status" value="1"/>
</dbReference>
<evidence type="ECO:0000259" key="9">
    <source>
        <dbReference type="Pfam" id="PF03478"/>
    </source>
</evidence>
<evidence type="ECO:0000256" key="3">
    <source>
        <dbReference type="ARBA" id="ARBA00022737"/>
    </source>
</evidence>
<evidence type="ECO:0000256" key="5">
    <source>
        <dbReference type="ARBA" id="ARBA00023136"/>
    </source>
</evidence>
<dbReference type="InterPro" id="IPR040278">
    <property type="entry name" value="UPF0426"/>
</dbReference>
<dbReference type="InterPro" id="IPR023271">
    <property type="entry name" value="Aquaporin-like"/>
</dbReference>
<dbReference type="SUPFAM" id="SSF81338">
    <property type="entry name" value="Aquaporin-like"/>
    <property type="match status" value="1"/>
</dbReference>
<reference evidence="10" key="1">
    <citation type="submission" date="2015-06" db="UniProtKB">
        <authorList>
            <consortium name="EnsemblPlants"/>
        </authorList>
    </citation>
    <scope>IDENTIFICATION</scope>
</reference>
<dbReference type="GO" id="GO:0015267">
    <property type="term" value="F:channel activity"/>
    <property type="evidence" value="ECO:0007669"/>
    <property type="project" value="InterPro"/>
</dbReference>
<dbReference type="InterPro" id="IPR001810">
    <property type="entry name" value="F-box_dom"/>
</dbReference>
<feature type="transmembrane region" description="Helical" evidence="7">
    <location>
        <begin position="32"/>
        <end position="50"/>
    </location>
</feature>
<evidence type="ECO:0000256" key="1">
    <source>
        <dbReference type="ARBA" id="ARBA00004141"/>
    </source>
</evidence>
<organism evidence="10">
    <name type="scientific">Aegilops tauschii</name>
    <name type="common">Tausch's goatgrass</name>
    <name type="synonym">Aegilops squarrosa</name>
    <dbReference type="NCBI Taxonomy" id="37682"/>
    <lineage>
        <taxon>Eukaryota</taxon>
        <taxon>Viridiplantae</taxon>
        <taxon>Streptophyta</taxon>
        <taxon>Embryophyta</taxon>
        <taxon>Tracheophyta</taxon>
        <taxon>Spermatophyta</taxon>
        <taxon>Magnoliopsida</taxon>
        <taxon>Liliopsida</taxon>
        <taxon>Poales</taxon>
        <taxon>Poaceae</taxon>
        <taxon>BOP clade</taxon>
        <taxon>Pooideae</taxon>
        <taxon>Triticodae</taxon>
        <taxon>Triticeae</taxon>
        <taxon>Triticinae</taxon>
        <taxon>Aegilops</taxon>
    </lineage>
</organism>
<protein>
    <submittedName>
        <fullName evidence="10">Putative aquaporin TIP3-2</fullName>
    </submittedName>
</protein>
<dbReference type="Pfam" id="PF00230">
    <property type="entry name" value="MIP"/>
    <property type="match status" value="1"/>
</dbReference>
<name>M8BLL2_AEGTA</name>
<evidence type="ECO:0000256" key="2">
    <source>
        <dbReference type="ARBA" id="ARBA00022692"/>
    </source>
</evidence>
<keyword evidence="3" id="KW-0677">Repeat</keyword>
<keyword evidence="4 7" id="KW-1133">Transmembrane helix</keyword>
<feature type="transmembrane region" description="Helical" evidence="7">
    <location>
        <begin position="62"/>
        <end position="83"/>
    </location>
</feature>
<keyword evidence="2 7" id="KW-0812">Transmembrane</keyword>
<dbReference type="Pfam" id="PF03478">
    <property type="entry name" value="Beta-prop_KIB1-4"/>
    <property type="match status" value="1"/>
</dbReference>
<evidence type="ECO:0000256" key="7">
    <source>
        <dbReference type="SAM" id="Phobius"/>
    </source>
</evidence>
<dbReference type="InterPro" id="IPR000425">
    <property type="entry name" value="MIP"/>
</dbReference>
<accession>M8BLL2</accession>
<dbReference type="Gene3D" id="1.20.1280.50">
    <property type="match status" value="1"/>
</dbReference>
<comment type="subcellular location">
    <subcellularLocation>
        <location evidence="1">Membrane</location>
        <topology evidence="1">Multi-pass membrane protein</topology>
    </subcellularLocation>
</comment>
<evidence type="ECO:0000259" key="8">
    <source>
        <dbReference type="Pfam" id="PF00646"/>
    </source>
</evidence>
<dbReference type="PRINTS" id="PR00783">
    <property type="entry name" value="MINTRINSICP"/>
</dbReference>
<sequence length="576" mass="62935">MLPTRFPSRGADNAAGLETLLPAASRAVLSEFIATAVFVFAAEGSVYGLWKMYKDTGTLGGLLVVAVAHALALAAAVALASGASGGHIKLFRAQVHLAQRLFVTVAQIGPVSEPSGIEIAEISGGVRPMGFTLGHGIHERHALLLEVVMTFGLICQPQSKRLNQLPMSWSELPEDLGDSILRRLRRHDDRVCFGAVCRQWRSCARRNSPPPQFPWLALPDQTFYSLPDSAFRPLPLRLDFHRQVPHAQSSCGEWLAFERIDGAYTLVSPFSVATTMVLPRLSAGPPLSEPSIRKLVVCSPNLIVAVVGKLYVLHQDKGRLLSVSVGEDRDTGEPTVTRVDRLMEVGYTKSPLQYLLESDGTLLLIRREDPNINPFPFLGDGGGHFHFVGAGLEKATEFTVFAADLAGSRWTEVSGVGEDRVLFVGQWCSRAVRVPDQCKEYVAGDRIFFVDAHAARGYADPCYRKKFPQRFPGPASGRSSPCAAVRRQRRGRGAVGVVRACFNPFEDERILREALKEPVAFMGGVFAGLLRLDLNEDPLKEWVTRTVEASGIAEENSAEESNEGAQNDGPQQIEIE</sequence>
<dbReference type="InterPro" id="IPR005174">
    <property type="entry name" value="KIB1-4_b-propeller"/>
</dbReference>
<dbReference type="EnsemblPlants" id="EMT25865">
    <property type="protein sequence ID" value="EMT25865"/>
    <property type="gene ID" value="F775_11388"/>
</dbReference>
<dbReference type="AlphaFoldDB" id="M8BLL2"/>
<evidence type="ECO:0000256" key="6">
    <source>
        <dbReference type="SAM" id="MobiDB-lite"/>
    </source>
</evidence>
<dbReference type="SUPFAM" id="SSF81383">
    <property type="entry name" value="F-box domain"/>
    <property type="match status" value="1"/>
</dbReference>
<dbReference type="GO" id="GO:0016020">
    <property type="term" value="C:membrane"/>
    <property type="evidence" value="ECO:0007669"/>
    <property type="project" value="UniProtKB-SubCell"/>
</dbReference>
<dbReference type="PANTHER" id="PTHR33110:SF57">
    <property type="entry name" value="DUF295 DOMAIN-CONTAINING PROTEIN"/>
    <property type="match status" value="1"/>
</dbReference>
<evidence type="ECO:0000313" key="10">
    <source>
        <dbReference type="EnsemblPlants" id="EMT25865"/>
    </source>
</evidence>
<dbReference type="InterPro" id="IPR036047">
    <property type="entry name" value="F-box-like_dom_sf"/>
</dbReference>
<evidence type="ECO:0000256" key="4">
    <source>
        <dbReference type="ARBA" id="ARBA00022989"/>
    </source>
</evidence>